<dbReference type="GO" id="GO:0000981">
    <property type="term" value="F:DNA-binding transcription factor activity, RNA polymerase II-specific"/>
    <property type="evidence" value="ECO:0007669"/>
    <property type="project" value="TreeGrafter"/>
</dbReference>
<dbReference type="InterPro" id="IPR036390">
    <property type="entry name" value="WH_DNA-bd_sf"/>
</dbReference>
<dbReference type="InterPro" id="IPR030456">
    <property type="entry name" value="TF_fork_head_CS_2"/>
</dbReference>
<dbReference type="GO" id="GO:0009653">
    <property type="term" value="P:anatomical structure morphogenesis"/>
    <property type="evidence" value="ECO:0007669"/>
    <property type="project" value="TreeGrafter"/>
</dbReference>
<dbReference type="GO" id="GO:0030154">
    <property type="term" value="P:cell differentiation"/>
    <property type="evidence" value="ECO:0007669"/>
    <property type="project" value="TreeGrafter"/>
</dbReference>
<dbReference type="GeneTree" id="ENSGT00940000172695"/>
<evidence type="ECO:0000313" key="7">
    <source>
        <dbReference type="Proteomes" id="UP000261660"/>
    </source>
</evidence>
<feature type="DNA-binding region" description="Fork-head" evidence="4">
    <location>
        <begin position="63"/>
        <end position="155"/>
    </location>
</feature>
<evidence type="ECO:0000256" key="3">
    <source>
        <dbReference type="ARBA" id="ARBA00023242"/>
    </source>
</evidence>
<protein>
    <recommendedName>
        <fullName evidence="5">Fork-head domain-containing protein</fullName>
    </recommendedName>
</protein>
<feature type="domain" description="Fork-head" evidence="5">
    <location>
        <begin position="63"/>
        <end position="155"/>
    </location>
</feature>
<keyword evidence="2 4" id="KW-0238">DNA-binding</keyword>
<dbReference type="Proteomes" id="UP000261660">
    <property type="component" value="Unplaced"/>
</dbReference>
<dbReference type="PRINTS" id="PR00053">
    <property type="entry name" value="FORKHEAD"/>
</dbReference>
<proteinExistence type="predicted"/>
<dbReference type="PANTHER" id="PTHR11829">
    <property type="entry name" value="FORKHEAD BOX PROTEIN"/>
    <property type="match status" value="1"/>
</dbReference>
<dbReference type="SMART" id="SM00339">
    <property type="entry name" value="FH"/>
    <property type="match status" value="1"/>
</dbReference>
<dbReference type="PROSITE" id="PS00658">
    <property type="entry name" value="FORK_HEAD_2"/>
    <property type="match status" value="1"/>
</dbReference>
<dbReference type="GO" id="GO:0000978">
    <property type="term" value="F:RNA polymerase II cis-regulatory region sequence-specific DNA binding"/>
    <property type="evidence" value="ECO:0007669"/>
    <property type="project" value="TreeGrafter"/>
</dbReference>
<dbReference type="InterPro" id="IPR001766">
    <property type="entry name" value="Fork_head_dom"/>
</dbReference>
<keyword evidence="3 4" id="KW-0539">Nucleus</keyword>
<dbReference type="GO" id="GO:0005634">
    <property type="term" value="C:nucleus"/>
    <property type="evidence" value="ECO:0007669"/>
    <property type="project" value="UniProtKB-SubCell"/>
</dbReference>
<dbReference type="InterPro" id="IPR047519">
    <property type="entry name" value="FH_FOXQ2-like"/>
</dbReference>
<dbReference type="SUPFAM" id="SSF46785">
    <property type="entry name" value="Winged helix' DNA-binding domain"/>
    <property type="match status" value="1"/>
</dbReference>
<dbReference type="InterPro" id="IPR036388">
    <property type="entry name" value="WH-like_DNA-bd_sf"/>
</dbReference>
<sequence length="279" mass="31873">GAGHVLCQEVEVAGPGVQRCSDTEDRRGEMTGEEMASKVAEAVERNPPICPHNSSEDTHRLSKPTLSYLALIAKVILSSPSQKLNLASIYRTMEEQFPYLRSRGPGWRNSVRHNLSVNECFVKVSRCEDGRGHYWGINQAHLRDFQQGNFRVYKKARGRREKEREPGDRAASLYHSYMPCNPLILQQGRLSRFCVCKSIKESVIWTDLDIPTVWQLDLWLQRTCFIIIVTMSLRNVIAVLEADLFFPFVLDLSVPVLCIHLYFYSKLLLVCCLPCRSPL</sequence>
<dbReference type="Gene3D" id="1.10.10.10">
    <property type="entry name" value="Winged helix-like DNA-binding domain superfamily/Winged helix DNA-binding domain"/>
    <property type="match status" value="1"/>
</dbReference>
<dbReference type="CDD" id="cd20035">
    <property type="entry name" value="FH_FOXQ2-like"/>
    <property type="match status" value="1"/>
</dbReference>
<dbReference type="PROSITE" id="PS50039">
    <property type="entry name" value="FORK_HEAD_3"/>
    <property type="match status" value="1"/>
</dbReference>
<organism evidence="6 7">
    <name type="scientific">Labrus bergylta</name>
    <name type="common">ballan wrasse</name>
    <dbReference type="NCBI Taxonomy" id="56723"/>
    <lineage>
        <taxon>Eukaryota</taxon>
        <taxon>Metazoa</taxon>
        <taxon>Chordata</taxon>
        <taxon>Craniata</taxon>
        <taxon>Vertebrata</taxon>
        <taxon>Euteleostomi</taxon>
        <taxon>Actinopterygii</taxon>
        <taxon>Neopterygii</taxon>
        <taxon>Teleostei</taxon>
        <taxon>Neoteleostei</taxon>
        <taxon>Acanthomorphata</taxon>
        <taxon>Eupercaria</taxon>
        <taxon>Labriformes</taxon>
        <taxon>Labridae</taxon>
        <taxon>Labrus</taxon>
    </lineage>
</organism>
<accession>A0A3Q3G5P2</accession>
<evidence type="ECO:0000313" key="6">
    <source>
        <dbReference type="Ensembl" id="ENSLBEP00000028456.1"/>
    </source>
</evidence>
<reference evidence="6" key="2">
    <citation type="submission" date="2025-09" db="UniProtKB">
        <authorList>
            <consortium name="Ensembl"/>
        </authorList>
    </citation>
    <scope>IDENTIFICATION</scope>
</reference>
<evidence type="ECO:0000256" key="2">
    <source>
        <dbReference type="ARBA" id="ARBA00023125"/>
    </source>
</evidence>
<dbReference type="Pfam" id="PF00250">
    <property type="entry name" value="Forkhead"/>
    <property type="match status" value="1"/>
</dbReference>
<evidence type="ECO:0000256" key="4">
    <source>
        <dbReference type="PROSITE-ProRule" id="PRU00089"/>
    </source>
</evidence>
<evidence type="ECO:0000256" key="1">
    <source>
        <dbReference type="ARBA" id="ARBA00004123"/>
    </source>
</evidence>
<dbReference type="AlphaFoldDB" id="A0A3Q3G5P2"/>
<dbReference type="InterPro" id="IPR050211">
    <property type="entry name" value="FOX_domain-containing"/>
</dbReference>
<reference evidence="6" key="1">
    <citation type="submission" date="2025-08" db="UniProtKB">
        <authorList>
            <consortium name="Ensembl"/>
        </authorList>
    </citation>
    <scope>IDENTIFICATION</scope>
</reference>
<name>A0A3Q3G5P2_9LABR</name>
<comment type="subcellular location">
    <subcellularLocation>
        <location evidence="1 4">Nucleus</location>
    </subcellularLocation>
</comment>
<dbReference type="Ensembl" id="ENSLBET00000029797.1">
    <property type="protein sequence ID" value="ENSLBEP00000028456.1"/>
    <property type="gene ID" value="ENSLBEG00000021555.1"/>
</dbReference>
<dbReference type="PANTHER" id="PTHR11829:SF142">
    <property type="entry name" value="FORK-HEAD DOMAIN-CONTAINING PROTEIN"/>
    <property type="match status" value="1"/>
</dbReference>
<evidence type="ECO:0000259" key="5">
    <source>
        <dbReference type="PROSITE" id="PS50039"/>
    </source>
</evidence>
<keyword evidence="7" id="KW-1185">Reference proteome</keyword>